<proteinExistence type="inferred from homology"/>
<feature type="transmembrane region" description="Helical" evidence="6">
    <location>
        <begin position="149"/>
        <end position="168"/>
    </location>
</feature>
<sequence>MNNTFLYIITVLIWGSTWIAINYQLGGVAPEVSIVYRFGLAAIILFTYCKFKGLTLQFSLRHHLQFFLFGITLFSFNYYFLYSAQQHINSALTCIAFSMIMFFNVFNARIWYGTKITQQVYVGGALGLLGIVTLFWPQISDTQLGPETLLGLGLCIMGTLIASTGNMLSMKNQQMKLPLIPAMAWGMAYGAVFMAVIVVIQGKSFNFDYTFAYVSSLLYLTIFGSVIAFASYLTLLNRIGAHKASYASIMFPAVAVIISTIVEGFSWSTYTFAGLLFILAGNLVVLIRPKQQLPSASFSEKPTYEAEQVSIDQTEMKTQRL</sequence>
<dbReference type="PANTHER" id="PTHR32322">
    <property type="entry name" value="INNER MEMBRANE TRANSPORTER"/>
    <property type="match status" value="1"/>
</dbReference>
<dbReference type="InterPro" id="IPR037185">
    <property type="entry name" value="EmrE-like"/>
</dbReference>
<feature type="transmembrane region" description="Helical" evidence="6">
    <location>
        <begin position="33"/>
        <end position="51"/>
    </location>
</feature>
<evidence type="ECO:0000256" key="2">
    <source>
        <dbReference type="ARBA" id="ARBA00007362"/>
    </source>
</evidence>
<evidence type="ECO:0000256" key="3">
    <source>
        <dbReference type="ARBA" id="ARBA00022692"/>
    </source>
</evidence>
<dbReference type="Proteomes" id="UP000202259">
    <property type="component" value="Chromosome"/>
</dbReference>
<dbReference type="InterPro" id="IPR000620">
    <property type="entry name" value="EamA_dom"/>
</dbReference>
<dbReference type="OrthoDB" id="2352272at2"/>
<gene>
    <name evidence="8" type="ORF">B5D82_10785</name>
</gene>
<evidence type="ECO:0000313" key="9">
    <source>
        <dbReference type="Proteomes" id="UP000202259"/>
    </source>
</evidence>
<evidence type="ECO:0000313" key="8">
    <source>
        <dbReference type="EMBL" id="ASP48199.1"/>
    </source>
</evidence>
<evidence type="ECO:0000256" key="4">
    <source>
        <dbReference type="ARBA" id="ARBA00022989"/>
    </source>
</evidence>
<feature type="transmembrane region" description="Helical" evidence="6">
    <location>
        <begin position="212"/>
        <end position="232"/>
    </location>
</feature>
<evidence type="ECO:0000256" key="1">
    <source>
        <dbReference type="ARBA" id="ARBA00004141"/>
    </source>
</evidence>
<comment type="similarity">
    <text evidence="2">Belongs to the EamA transporter family.</text>
</comment>
<accession>A0A222G8J2</accession>
<feature type="transmembrane region" description="Helical" evidence="6">
    <location>
        <begin position="5"/>
        <end position="21"/>
    </location>
</feature>
<dbReference type="EMBL" id="CP020465">
    <property type="protein sequence ID" value="ASP48199.1"/>
    <property type="molecule type" value="Genomic_DNA"/>
</dbReference>
<feature type="transmembrane region" description="Helical" evidence="6">
    <location>
        <begin position="244"/>
        <end position="262"/>
    </location>
</feature>
<feature type="domain" description="EamA" evidence="7">
    <location>
        <begin position="150"/>
        <end position="286"/>
    </location>
</feature>
<evidence type="ECO:0000259" key="7">
    <source>
        <dbReference type="Pfam" id="PF00892"/>
    </source>
</evidence>
<feature type="transmembrane region" description="Helical" evidence="6">
    <location>
        <begin position="63"/>
        <end position="82"/>
    </location>
</feature>
<dbReference type="GO" id="GO:0016020">
    <property type="term" value="C:membrane"/>
    <property type="evidence" value="ECO:0007669"/>
    <property type="project" value="UniProtKB-SubCell"/>
</dbReference>
<dbReference type="SUPFAM" id="SSF103481">
    <property type="entry name" value="Multidrug resistance efflux transporter EmrE"/>
    <property type="match status" value="2"/>
</dbReference>
<dbReference type="InterPro" id="IPR050638">
    <property type="entry name" value="AA-Vitamin_Transporters"/>
</dbReference>
<dbReference type="Pfam" id="PF00892">
    <property type="entry name" value="EamA"/>
    <property type="match status" value="2"/>
</dbReference>
<keyword evidence="4 6" id="KW-1133">Transmembrane helix</keyword>
<dbReference type="AlphaFoldDB" id="A0A222G8J2"/>
<dbReference type="KEGG" id="cber:B5D82_10785"/>
<feature type="transmembrane region" description="Helical" evidence="6">
    <location>
        <begin position="88"/>
        <end position="108"/>
    </location>
</feature>
<keyword evidence="5 6" id="KW-0472">Membrane</keyword>
<feature type="transmembrane region" description="Helical" evidence="6">
    <location>
        <begin position="180"/>
        <end position="200"/>
    </location>
</feature>
<evidence type="ECO:0000256" key="5">
    <source>
        <dbReference type="ARBA" id="ARBA00023136"/>
    </source>
</evidence>
<dbReference type="RefSeq" id="WP_081151460.1">
    <property type="nucleotide sequence ID" value="NZ_CP020465.1"/>
</dbReference>
<dbReference type="PANTHER" id="PTHR32322:SF2">
    <property type="entry name" value="EAMA DOMAIN-CONTAINING PROTEIN"/>
    <property type="match status" value="1"/>
</dbReference>
<reference evidence="8 9" key="1">
    <citation type="submission" date="2017-08" db="EMBL/GenBank/DDBJ databases">
        <title>Complete genome of Colwellia sp. NB097-1, a psychrophile bacterium ioslated from Bering Sea.</title>
        <authorList>
            <person name="Chen X."/>
        </authorList>
    </citation>
    <scope>NUCLEOTIDE SEQUENCE [LARGE SCALE GENOMIC DNA]</scope>
    <source>
        <strain evidence="8 9">NB097-1</strain>
    </source>
</reference>
<name>A0A222G8J2_9GAMM</name>
<keyword evidence="9" id="KW-1185">Reference proteome</keyword>
<evidence type="ECO:0000256" key="6">
    <source>
        <dbReference type="SAM" id="Phobius"/>
    </source>
</evidence>
<organism evidence="8 9">
    <name type="scientific">Cognaticolwellia beringensis</name>
    <dbReference type="NCBI Taxonomy" id="1967665"/>
    <lineage>
        <taxon>Bacteria</taxon>
        <taxon>Pseudomonadati</taxon>
        <taxon>Pseudomonadota</taxon>
        <taxon>Gammaproteobacteria</taxon>
        <taxon>Alteromonadales</taxon>
        <taxon>Colwelliaceae</taxon>
        <taxon>Cognaticolwellia</taxon>
    </lineage>
</organism>
<keyword evidence="3 6" id="KW-0812">Transmembrane</keyword>
<feature type="transmembrane region" description="Helical" evidence="6">
    <location>
        <begin position="120"/>
        <end position="137"/>
    </location>
</feature>
<feature type="domain" description="EamA" evidence="7">
    <location>
        <begin position="5"/>
        <end position="135"/>
    </location>
</feature>
<protein>
    <submittedName>
        <fullName evidence="8">EamA family transporter</fullName>
    </submittedName>
</protein>
<feature type="transmembrane region" description="Helical" evidence="6">
    <location>
        <begin position="268"/>
        <end position="287"/>
    </location>
</feature>
<comment type="subcellular location">
    <subcellularLocation>
        <location evidence="1">Membrane</location>
        <topology evidence="1">Multi-pass membrane protein</topology>
    </subcellularLocation>
</comment>